<gene>
    <name evidence="7" type="ORF">D0862_09600</name>
</gene>
<evidence type="ECO:0000259" key="6">
    <source>
        <dbReference type="PROSITE" id="PS51387"/>
    </source>
</evidence>
<proteinExistence type="inferred from homology"/>
<dbReference type="GO" id="GO:0016491">
    <property type="term" value="F:oxidoreductase activity"/>
    <property type="evidence" value="ECO:0007669"/>
    <property type="project" value="UniProtKB-KW"/>
</dbReference>
<evidence type="ECO:0000256" key="5">
    <source>
        <dbReference type="SAM" id="SignalP"/>
    </source>
</evidence>
<dbReference type="AlphaFoldDB" id="A0A3M7FU59"/>
<accession>A0A3M7FU59</accession>
<dbReference type="PANTHER" id="PTHR42973:SF22">
    <property type="entry name" value="FAD-BINDING PCMH-TYPE DOMAIN-CONTAINING PROTEIN-RELATED"/>
    <property type="match status" value="1"/>
</dbReference>
<keyword evidence="2" id="KW-0285">Flavoprotein</keyword>
<dbReference type="InterPro" id="IPR016169">
    <property type="entry name" value="FAD-bd_PCMH_sub2"/>
</dbReference>
<dbReference type="Gene3D" id="3.30.465.10">
    <property type="match status" value="1"/>
</dbReference>
<dbReference type="InterPro" id="IPR050416">
    <property type="entry name" value="FAD-linked_Oxidoreductase"/>
</dbReference>
<sequence length="521" mass="57064">MKQIFFSAIAATLSLNGLSTASLHTGKDHASFSALRGHWTKFNCCSALSKELGDKIVFPDSSPYEESIASYWSAQEEAVSPSCVVLPESPEDVAVAVATLKHSRGHVGNHDGCQFAVRSGGHTPWAGAANIEDGVTIDLGDFNQVEVSPDRSTVTIGPGSSWRDVYEVLIPRGLATGGGRIANVGVGGLVLGGGVSFFSPRKGFVCDGVKRFEVVLASGRVVNATQDSHRDLWLALKGGSNNFGIVTAIEQEVFDQGDLWGGSVGFDESTFDQQFAAFEAFTGNPDYDPYASLIHSMIYNFTSKTWFTIAQFEYTKPEAYPPVFENFTSLPTTFSTTRISNLTDLTEELAVSNPRGQRRMFDTSTYSNSAEMLKQIFLMANETVRQLEEVAGLIFILSSQPEPTIIQKASAEAGGNSLGLTVEDGPLFNFQWTLTWDDAEDDELVEQQVRDAYNQAEHKARELGVQQKFIYLNYAAPWQDPIGGYGEVVVQRLQHVTRKYDPTGVFQKQVPGGFKLFNQWT</sequence>
<dbReference type="GO" id="GO:0071949">
    <property type="term" value="F:FAD binding"/>
    <property type="evidence" value="ECO:0007669"/>
    <property type="project" value="InterPro"/>
</dbReference>
<feature type="chain" id="PRO_5018009284" description="FAD-binding PCMH-type domain-containing protein" evidence="5">
    <location>
        <begin position="22"/>
        <end position="521"/>
    </location>
</feature>
<keyword evidence="5" id="KW-0732">Signal</keyword>
<evidence type="ECO:0000256" key="1">
    <source>
        <dbReference type="ARBA" id="ARBA00005466"/>
    </source>
</evidence>
<dbReference type="VEuPathDB" id="FungiDB:BTJ68_07138"/>
<evidence type="ECO:0000256" key="4">
    <source>
        <dbReference type="ARBA" id="ARBA00023002"/>
    </source>
</evidence>
<keyword evidence="4" id="KW-0560">Oxidoreductase</keyword>
<dbReference type="SUPFAM" id="SSF56176">
    <property type="entry name" value="FAD-binding/transporter-associated domain-like"/>
    <property type="match status" value="1"/>
</dbReference>
<dbReference type="PROSITE" id="PS51387">
    <property type="entry name" value="FAD_PCMH"/>
    <property type="match status" value="1"/>
</dbReference>
<protein>
    <recommendedName>
        <fullName evidence="6">FAD-binding PCMH-type domain-containing protein</fullName>
    </recommendedName>
</protein>
<evidence type="ECO:0000256" key="2">
    <source>
        <dbReference type="ARBA" id="ARBA00022630"/>
    </source>
</evidence>
<evidence type="ECO:0000313" key="7">
    <source>
        <dbReference type="EMBL" id="RMY91934.1"/>
    </source>
</evidence>
<dbReference type="InterPro" id="IPR016166">
    <property type="entry name" value="FAD-bd_PCMH"/>
</dbReference>
<name>A0A3M7FU59_HORWE</name>
<comment type="caution">
    <text evidence="7">The sequence shown here is derived from an EMBL/GenBank/DDBJ whole genome shotgun (WGS) entry which is preliminary data.</text>
</comment>
<dbReference type="EMBL" id="QWIQ01000357">
    <property type="protein sequence ID" value="RMY91934.1"/>
    <property type="molecule type" value="Genomic_DNA"/>
</dbReference>
<comment type="similarity">
    <text evidence="1">Belongs to the oxygen-dependent FAD-linked oxidoreductase family.</text>
</comment>
<dbReference type="Proteomes" id="UP000281468">
    <property type="component" value="Unassembled WGS sequence"/>
</dbReference>
<reference evidence="7 8" key="1">
    <citation type="journal article" date="2018" name="BMC Genomics">
        <title>Genomic evidence for intraspecific hybridization in a clonal and extremely halotolerant yeast.</title>
        <authorList>
            <person name="Gostincar C."/>
            <person name="Stajich J.E."/>
            <person name="Zupancic J."/>
            <person name="Zalar P."/>
            <person name="Gunde-Cimerman N."/>
        </authorList>
    </citation>
    <scope>NUCLEOTIDE SEQUENCE [LARGE SCALE GENOMIC DNA]</scope>
    <source>
        <strain evidence="7 8">EXF-171</strain>
    </source>
</reference>
<dbReference type="Pfam" id="PF01565">
    <property type="entry name" value="FAD_binding_4"/>
    <property type="match status" value="1"/>
</dbReference>
<keyword evidence="3" id="KW-0274">FAD</keyword>
<evidence type="ECO:0000313" key="8">
    <source>
        <dbReference type="Proteomes" id="UP000281468"/>
    </source>
</evidence>
<evidence type="ECO:0000256" key="3">
    <source>
        <dbReference type="ARBA" id="ARBA00022827"/>
    </source>
</evidence>
<dbReference type="InterPro" id="IPR036318">
    <property type="entry name" value="FAD-bd_PCMH-like_sf"/>
</dbReference>
<organism evidence="7 8">
    <name type="scientific">Hortaea werneckii</name>
    <name type="common">Black yeast</name>
    <name type="synonym">Cladosporium werneckii</name>
    <dbReference type="NCBI Taxonomy" id="91943"/>
    <lineage>
        <taxon>Eukaryota</taxon>
        <taxon>Fungi</taxon>
        <taxon>Dikarya</taxon>
        <taxon>Ascomycota</taxon>
        <taxon>Pezizomycotina</taxon>
        <taxon>Dothideomycetes</taxon>
        <taxon>Dothideomycetidae</taxon>
        <taxon>Mycosphaerellales</taxon>
        <taxon>Teratosphaeriaceae</taxon>
        <taxon>Hortaea</taxon>
    </lineage>
</organism>
<dbReference type="PANTHER" id="PTHR42973">
    <property type="entry name" value="BINDING OXIDOREDUCTASE, PUTATIVE (AFU_ORTHOLOGUE AFUA_1G17690)-RELATED"/>
    <property type="match status" value="1"/>
</dbReference>
<dbReference type="InterPro" id="IPR006094">
    <property type="entry name" value="Oxid_FAD_bind_N"/>
</dbReference>
<feature type="signal peptide" evidence="5">
    <location>
        <begin position="1"/>
        <end position="21"/>
    </location>
</feature>
<feature type="domain" description="FAD-binding PCMH-type" evidence="6">
    <location>
        <begin position="77"/>
        <end position="256"/>
    </location>
</feature>